<dbReference type="AlphaFoldDB" id="A0A251U8I1"/>
<evidence type="ECO:0000313" key="1">
    <source>
        <dbReference type="EMBL" id="KAF5796622.1"/>
    </source>
</evidence>
<dbReference type="EMBL" id="MNCJ02000323">
    <property type="protein sequence ID" value="KAF5796622.1"/>
    <property type="molecule type" value="Genomic_DNA"/>
</dbReference>
<dbReference type="Gramene" id="mRNA:HanXRQr2_Chr08g0353811">
    <property type="protein sequence ID" value="mRNA:HanXRQr2_Chr08g0353811"/>
    <property type="gene ID" value="HanXRQr2_Chr08g0353811"/>
</dbReference>
<reference evidence="2" key="2">
    <citation type="submission" date="2017-02" db="EMBL/GenBank/DDBJ databases">
        <title>Sunflower complete genome.</title>
        <authorList>
            <person name="Langlade N."/>
            <person name="Munos S."/>
        </authorList>
    </citation>
    <scope>NUCLEOTIDE SEQUENCE [LARGE SCALE GENOMIC DNA]</scope>
    <source>
        <tissue evidence="2">Leaves</tissue>
    </source>
</reference>
<accession>A0A251U8I1</accession>
<reference evidence="1 3" key="1">
    <citation type="journal article" date="2017" name="Nature">
        <title>The sunflower genome provides insights into oil metabolism, flowering and Asterid evolution.</title>
        <authorList>
            <person name="Badouin H."/>
            <person name="Gouzy J."/>
            <person name="Grassa C.J."/>
            <person name="Murat F."/>
            <person name="Staton S.E."/>
            <person name="Cottret L."/>
            <person name="Lelandais-Briere C."/>
            <person name="Owens G.L."/>
            <person name="Carrere S."/>
            <person name="Mayjonade B."/>
            <person name="Legrand L."/>
            <person name="Gill N."/>
            <person name="Kane N.C."/>
            <person name="Bowers J.E."/>
            <person name="Hubner S."/>
            <person name="Bellec A."/>
            <person name="Berard A."/>
            <person name="Berges H."/>
            <person name="Blanchet N."/>
            <person name="Boniface M.C."/>
            <person name="Brunel D."/>
            <person name="Catrice O."/>
            <person name="Chaidir N."/>
            <person name="Claudel C."/>
            <person name="Donnadieu C."/>
            <person name="Faraut T."/>
            <person name="Fievet G."/>
            <person name="Helmstetter N."/>
            <person name="King M."/>
            <person name="Knapp S.J."/>
            <person name="Lai Z."/>
            <person name="Le Paslier M.C."/>
            <person name="Lippi Y."/>
            <person name="Lorenzon L."/>
            <person name="Mandel J.R."/>
            <person name="Marage G."/>
            <person name="Marchand G."/>
            <person name="Marquand E."/>
            <person name="Bret-Mestries E."/>
            <person name="Morien E."/>
            <person name="Nambeesan S."/>
            <person name="Nguyen T."/>
            <person name="Pegot-Espagnet P."/>
            <person name="Pouilly N."/>
            <person name="Raftis F."/>
            <person name="Sallet E."/>
            <person name="Schiex T."/>
            <person name="Thomas J."/>
            <person name="Vandecasteele C."/>
            <person name="Vares D."/>
            <person name="Vear F."/>
            <person name="Vautrin S."/>
            <person name="Crespi M."/>
            <person name="Mangin B."/>
            <person name="Burke J.M."/>
            <person name="Salse J."/>
            <person name="Munos S."/>
            <person name="Vincourt P."/>
            <person name="Rieseberg L.H."/>
            <person name="Langlade N.B."/>
        </authorList>
    </citation>
    <scope>NUCLEOTIDE SEQUENCE [LARGE SCALE GENOMIC DNA]</scope>
    <source>
        <strain evidence="3">cv. SF193</strain>
        <tissue evidence="1">Leaves</tissue>
    </source>
</reference>
<gene>
    <name evidence="2" type="ORF">HannXRQ_Chr08g0236451</name>
    <name evidence="1" type="ORF">HanXRQr2_Chr08g0353811</name>
</gene>
<protein>
    <submittedName>
        <fullName evidence="2">Uncharacterized protein</fullName>
    </submittedName>
</protein>
<keyword evidence="3" id="KW-1185">Reference proteome</keyword>
<evidence type="ECO:0000313" key="3">
    <source>
        <dbReference type="Proteomes" id="UP000215914"/>
    </source>
</evidence>
<dbReference type="InParanoid" id="A0A251U8I1"/>
<reference evidence="1" key="3">
    <citation type="submission" date="2020-06" db="EMBL/GenBank/DDBJ databases">
        <title>Helianthus annuus Genome sequencing and assembly Release 2.</title>
        <authorList>
            <person name="Gouzy J."/>
            <person name="Langlade N."/>
            <person name="Munos S."/>
        </authorList>
    </citation>
    <scope>NUCLEOTIDE SEQUENCE</scope>
    <source>
        <tissue evidence="1">Leaves</tissue>
    </source>
</reference>
<sequence>MRMMITGMIMLKMIDNDDDIDDGGGPTAARPPEPHRLRQWQWWWRLCFGSVWGFSSGSTKSTQRVTGQTGRLNLGVVARLQAHGDNSDRASLFHTHIRTNFCWNHPYDTYI</sequence>
<dbReference type="EMBL" id="CM007897">
    <property type="protein sequence ID" value="OTG19650.1"/>
    <property type="molecule type" value="Genomic_DNA"/>
</dbReference>
<organism evidence="2 3">
    <name type="scientific">Helianthus annuus</name>
    <name type="common">Common sunflower</name>
    <dbReference type="NCBI Taxonomy" id="4232"/>
    <lineage>
        <taxon>Eukaryota</taxon>
        <taxon>Viridiplantae</taxon>
        <taxon>Streptophyta</taxon>
        <taxon>Embryophyta</taxon>
        <taxon>Tracheophyta</taxon>
        <taxon>Spermatophyta</taxon>
        <taxon>Magnoliopsida</taxon>
        <taxon>eudicotyledons</taxon>
        <taxon>Gunneridae</taxon>
        <taxon>Pentapetalae</taxon>
        <taxon>asterids</taxon>
        <taxon>campanulids</taxon>
        <taxon>Asterales</taxon>
        <taxon>Asteraceae</taxon>
        <taxon>Asteroideae</taxon>
        <taxon>Heliantheae alliance</taxon>
        <taxon>Heliantheae</taxon>
        <taxon>Helianthus</taxon>
    </lineage>
</organism>
<evidence type="ECO:0000313" key="2">
    <source>
        <dbReference type="EMBL" id="OTG19650.1"/>
    </source>
</evidence>
<proteinExistence type="predicted"/>
<dbReference type="Proteomes" id="UP000215914">
    <property type="component" value="Chromosome 8"/>
</dbReference>
<name>A0A251U8I1_HELAN</name>